<dbReference type="OrthoDB" id="5588958at2759"/>
<keyword evidence="1" id="KW-1133">Transmembrane helix</keyword>
<feature type="transmembrane region" description="Helical" evidence="1">
    <location>
        <begin position="135"/>
        <end position="158"/>
    </location>
</feature>
<feature type="transmembrane region" description="Helical" evidence="1">
    <location>
        <begin position="90"/>
        <end position="114"/>
    </location>
</feature>
<evidence type="ECO:0000313" key="2">
    <source>
        <dbReference type="EMBL" id="ORX63678.1"/>
    </source>
</evidence>
<accession>A0A1Y1VQW6</accession>
<dbReference type="EMBL" id="MCFD01000168">
    <property type="protein sequence ID" value="ORX63678.1"/>
    <property type="molecule type" value="Genomic_DNA"/>
</dbReference>
<feature type="transmembrane region" description="Helical" evidence="1">
    <location>
        <begin position="51"/>
        <end position="70"/>
    </location>
</feature>
<keyword evidence="3" id="KW-1185">Reference proteome</keyword>
<gene>
    <name evidence="2" type="ORF">DL89DRAFT_307028</name>
</gene>
<protein>
    <recommendedName>
        <fullName evidence="4">G-protein coupled receptors family 1 profile domain-containing protein</fullName>
    </recommendedName>
</protein>
<keyword evidence="1" id="KW-0812">Transmembrane</keyword>
<name>A0A1Y1VQW6_9FUNG</name>
<comment type="caution">
    <text evidence="2">The sequence shown here is derived from an EMBL/GenBank/DDBJ whole genome shotgun (WGS) entry which is preliminary data.</text>
</comment>
<dbReference type="RefSeq" id="XP_040739031.1">
    <property type="nucleotide sequence ID" value="XM_040890911.1"/>
</dbReference>
<dbReference type="GeneID" id="63807559"/>
<organism evidence="2 3">
    <name type="scientific">Linderina pennispora</name>
    <dbReference type="NCBI Taxonomy" id="61395"/>
    <lineage>
        <taxon>Eukaryota</taxon>
        <taxon>Fungi</taxon>
        <taxon>Fungi incertae sedis</taxon>
        <taxon>Zoopagomycota</taxon>
        <taxon>Kickxellomycotina</taxon>
        <taxon>Kickxellomycetes</taxon>
        <taxon>Kickxellales</taxon>
        <taxon>Kickxellaceae</taxon>
        <taxon>Linderina</taxon>
    </lineage>
</organism>
<feature type="transmembrane region" description="Helical" evidence="1">
    <location>
        <begin position="178"/>
        <end position="200"/>
    </location>
</feature>
<evidence type="ECO:0000313" key="3">
    <source>
        <dbReference type="Proteomes" id="UP000193922"/>
    </source>
</evidence>
<dbReference type="AlphaFoldDB" id="A0A1Y1VQW6"/>
<feature type="transmembrane region" description="Helical" evidence="1">
    <location>
        <begin position="212"/>
        <end position="234"/>
    </location>
</feature>
<sequence length="375" mass="42763">MSDNWDRYYSPTSVAEMPVFYTVLAVSLTNIPIIGYAIHNRDYLPIKSKNVWIVAGIGLGSTIFNVSFNILNGMMGFEGVLGYCRFWTAWMMSTLGLGLFLSPMNMRLIIYYRVFVKRRTHSYTHFTMAKFLRRYWPFFVLWMPVVVSSIVASVLPAHETVQLVVDHGLNTCHNNFSFLYFIFAYFAAQVFVAWGLYLRMRKIAKAFNEFQLALWTLLIFTAIFVLNLAVMLAQGTVYPWGRIFLAFANMVLFNSYFWTILGPPIYGHIFRREATLRRFMDDMHEDGILAQKAHIGNAHKHLYGVEDGTDSYVKQSDLGTSAHAPYSQMPTAVNPMESNTGTDQYSPYMQRLASASTTSISTVDAAAQSRGRLIL</sequence>
<feature type="transmembrane region" description="Helical" evidence="1">
    <location>
        <begin position="20"/>
        <end position="39"/>
    </location>
</feature>
<evidence type="ECO:0000256" key="1">
    <source>
        <dbReference type="SAM" id="Phobius"/>
    </source>
</evidence>
<reference evidence="2 3" key="1">
    <citation type="submission" date="2016-07" db="EMBL/GenBank/DDBJ databases">
        <title>Pervasive Adenine N6-methylation of Active Genes in Fungi.</title>
        <authorList>
            <consortium name="DOE Joint Genome Institute"/>
            <person name="Mondo S.J."/>
            <person name="Dannebaum R.O."/>
            <person name="Kuo R.C."/>
            <person name="Labutti K."/>
            <person name="Haridas S."/>
            <person name="Kuo A."/>
            <person name="Salamov A."/>
            <person name="Ahrendt S.R."/>
            <person name="Lipzen A."/>
            <person name="Sullivan W."/>
            <person name="Andreopoulos W.B."/>
            <person name="Clum A."/>
            <person name="Lindquist E."/>
            <person name="Daum C."/>
            <person name="Ramamoorthy G.K."/>
            <person name="Gryganskyi A."/>
            <person name="Culley D."/>
            <person name="Magnuson J.K."/>
            <person name="James T.Y."/>
            <person name="O'Malley M.A."/>
            <person name="Stajich J.E."/>
            <person name="Spatafora J.W."/>
            <person name="Visel A."/>
            <person name="Grigoriev I.V."/>
        </authorList>
    </citation>
    <scope>NUCLEOTIDE SEQUENCE [LARGE SCALE GENOMIC DNA]</scope>
    <source>
        <strain evidence="2 3">ATCC 12442</strain>
    </source>
</reference>
<keyword evidence="1" id="KW-0472">Membrane</keyword>
<dbReference type="Proteomes" id="UP000193922">
    <property type="component" value="Unassembled WGS sequence"/>
</dbReference>
<feature type="transmembrane region" description="Helical" evidence="1">
    <location>
        <begin position="240"/>
        <end position="261"/>
    </location>
</feature>
<proteinExistence type="predicted"/>
<evidence type="ECO:0008006" key="4">
    <source>
        <dbReference type="Google" id="ProtNLM"/>
    </source>
</evidence>